<keyword evidence="2 8" id="KW-0132">Cell division</keyword>
<dbReference type="RefSeq" id="WP_119335537.1">
    <property type="nucleotide sequence ID" value="NZ_AP018558.1"/>
</dbReference>
<dbReference type="Pfam" id="PF04977">
    <property type="entry name" value="DivIC"/>
    <property type="match status" value="1"/>
</dbReference>
<reference evidence="8 9" key="1">
    <citation type="submission" date="2018-04" db="EMBL/GenBank/DDBJ databases">
        <title>Complete genome sequence of Hydrogenophilus thermoluteolus TH-1.</title>
        <authorList>
            <person name="Arai H."/>
        </authorList>
    </citation>
    <scope>NUCLEOTIDE SEQUENCE [LARGE SCALE GENOMIC DNA]</scope>
    <source>
        <strain evidence="8 9">TH-1</strain>
    </source>
</reference>
<keyword evidence="4" id="KW-1133">Transmembrane helix</keyword>
<evidence type="ECO:0000256" key="7">
    <source>
        <dbReference type="SAM" id="Coils"/>
    </source>
</evidence>
<dbReference type="AlphaFoldDB" id="A0A2Z6DZ96"/>
<evidence type="ECO:0000256" key="6">
    <source>
        <dbReference type="ARBA" id="ARBA00023306"/>
    </source>
</evidence>
<feature type="coiled-coil region" evidence="7">
    <location>
        <begin position="31"/>
        <end position="72"/>
    </location>
</feature>
<dbReference type="KEGG" id="htl:HPTL_1577"/>
<dbReference type="EMBL" id="AP018558">
    <property type="protein sequence ID" value="BBD77837.1"/>
    <property type="molecule type" value="Genomic_DNA"/>
</dbReference>
<dbReference type="InterPro" id="IPR007060">
    <property type="entry name" value="FtsL/DivIC"/>
</dbReference>
<dbReference type="InterPro" id="IPR023081">
    <property type="entry name" value="Cell_div_FtsB"/>
</dbReference>
<evidence type="ECO:0000256" key="3">
    <source>
        <dbReference type="ARBA" id="ARBA00022692"/>
    </source>
</evidence>
<evidence type="ECO:0000313" key="9">
    <source>
        <dbReference type="Proteomes" id="UP000262004"/>
    </source>
</evidence>
<dbReference type="PANTHER" id="PTHR37485:SF1">
    <property type="entry name" value="CELL DIVISION PROTEIN FTSB"/>
    <property type="match status" value="1"/>
</dbReference>
<dbReference type="PANTHER" id="PTHR37485">
    <property type="entry name" value="CELL DIVISION PROTEIN FTSB"/>
    <property type="match status" value="1"/>
</dbReference>
<evidence type="ECO:0000256" key="2">
    <source>
        <dbReference type="ARBA" id="ARBA00022618"/>
    </source>
</evidence>
<name>A0A2Z6DZ96_HYDTE</name>
<keyword evidence="9" id="KW-1185">Reference proteome</keyword>
<dbReference type="GO" id="GO:0043093">
    <property type="term" value="P:FtsZ-dependent cytokinesis"/>
    <property type="evidence" value="ECO:0007669"/>
    <property type="project" value="TreeGrafter"/>
</dbReference>
<evidence type="ECO:0000313" key="8">
    <source>
        <dbReference type="EMBL" id="BBD77837.1"/>
    </source>
</evidence>
<evidence type="ECO:0000256" key="1">
    <source>
        <dbReference type="ARBA" id="ARBA00022475"/>
    </source>
</evidence>
<keyword evidence="7" id="KW-0175">Coiled coil</keyword>
<organism evidence="8 9">
    <name type="scientific">Hydrogenophilus thermoluteolus</name>
    <name type="common">Pseudomonas hydrogenothermophila</name>
    <dbReference type="NCBI Taxonomy" id="297"/>
    <lineage>
        <taxon>Bacteria</taxon>
        <taxon>Pseudomonadati</taxon>
        <taxon>Pseudomonadota</taxon>
        <taxon>Hydrogenophilia</taxon>
        <taxon>Hydrogenophilales</taxon>
        <taxon>Hydrogenophilaceae</taxon>
        <taxon>Hydrogenophilus</taxon>
    </lineage>
</organism>
<keyword evidence="3" id="KW-0812">Transmembrane</keyword>
<gene>
    <name evidence="8" type="ORF">HPTL_1577</name>
</gene>
<evidence type="ECO:0000256" key="4">
    <source>
        <dbReference type="ARBA" id="ARBA00022989"/>
    </source>
</evidence>
<dbReference type="GO" id="GO:0030428">
    <property type="term" value="C:cell septum"/>
    <property type="evidence" value="ECO:0007669"/>
    <property type="project" value="TreeGrafter"/>
</dbReference>
<dbReference type="OrthoDB" id="7061211at2"/>
<accession>A0A2Z6DZ96</accession>
<keyword evidence="1" id="KW-1003">Cell membrane</keyword>
<protein>
    <submittedName>
        <fullName evidence="8">Cell division protein FtsB</fullName>
    </submittedName>
</protein>
<dbReference type="Proteomes" id="UP000262004">
    <property type="component" value="Chromosome"/>
</dbReference>
<dbReference type="HAMAP" id="MF_00599">
    <property type="entry name" value="FtsB"/>
    <property type="match status" value="1"/>
</dbReference>
<keyword evidence="5" id="KW-0472">Membrane</keyword>
<dbReference type="Gene3D" id="1.20.5.170">
    <property type="match status" value="1"/>
</dbReference>
<proteinExistence type="inferred from homology"/>
<evidence type="ECO:0000256" key="5">
    <source>
        <dbReference type="ARBA" id="ARBA00023136"/>
    </source>
</evidence>
<sequence length="96" mass="11098">MVTALRRLAILLLVLGLQYQLWFGEGGIVARQRLEAKVAELRAQNAALEARNERLREVIRQLETGGEALEETVRRQYNWIRSDELLFMVPEHASRP</sequence>
<keyword evidence="6" id="KW-0131">Cell cycle</keyword>